<comment type="catalytic activity">
    <reaction evidence="1">
        <text>chorismate = isochorismate</text>
        <dbReference type="Rhea" id="RHEA:18985"/>
        <dbReference type="ChEBI" id="CHEBI:29748"/>
        <dbReference type="ChEBI" id="CHEBI:29780"/>
        <dbReference type="EC" id="5.4.4.2"/>
    </reaction>
</comment>
<dbReference type="Pfam" id="PF00425">
    <property type="entry name" value="Chorismate_bind"/>
    <property type="match status" value="1"/>
</dbReference>
<evidence type="ECO:0000256" key="6">
    <source>
        <dbReference type="SAM" id="MobiDB-lite"/>
    </source>
</evidence>
<comment type="similarity">
    <text evidence="2">Belongs to the isochorismate synthase family.</text>
</comment>
<dbReference type="SUPFAM" id="SSF56322">
    <property type="entry name" value="ADC synthase"/>
    <property type="match status" value="1"/>
</dbReference>
<feature type="region of interest" description="Disordered" evidence="6">
    <location>
        <begin position="226"/>
        <end position="246"/>
    </location>
</feature>
<dbReference type="InterPro" id="IPR005801">
    <property type="entry name" value="ADC_synthase"/>
</dbReference>
<reference evidence="8" key="1">
    <citation type="journal article" date="2011" name="Environ. Microbiol.">
        <title>Identification and analysis of the gene cluster involved in biosynthesis of paenibactin, a catecholate siderophore produced by Paenibacillus elgii B69.</title>
        <authorList>
            <person name="Wen Y."/>
            <person name="Wu X."/>
            <person name="Teng Y."/>
            <person name="Qian C."/>
            <person name="Zhan Z."/>
            <person name="Zhao Y."/>
            <person name="Li O."/>
        </authorList>
    </citation>
    <scope>NUCLEOTIDE SEQUENCE</scope>
    <source>
        <strain evidence="8">B69</strain>
    </source>
</reference>
<sequence>MMDMVNLEAVPAAWASELIDMYEAGSSFFLASPQRTLLAKGEAARLSVQGGADRLKSLPQRVAELLARTQFSGGAPSVVVGAIPFDPAKPAELIVPQTARWAGKLQLSSEAAERQADASDYKLRPVPEPEVYEHSVSRALARFQKGDLRKVVLGRTLHLTLPTKVDVNRLLRNLARHNPHGYTFAVNLAPGEARAAWTPDKSNGQEPRTLIGASPELLVTRTGGRLKANPLAGSAPRSSDPVEDRRRAEALLASAKDRHEHAVVIEAVADALRPYCTRLDVPREPSLVQTSTMWHLSTVVTGELADPWASSLELALALHPTPAICGTPTDLAQETIRESEPFDRGFFTGTVGWCDASGDGEWVVTIRCAEVEGRELRLFAGAGIVEGSSPQAELAETSAKFRTLLQAMGLNQPQLAVVKGDK</sequence>
<dbReference type="AlphaFoldDB" id="F8SRH4"/>
<gene>
    <name evidence="8" type="primary">paeC</name>
</gene>
<evidence type="ECO:0000256" key="1">
    <source>
        <dbReference type="ARBA" id="ARBA00000799"/>
    </source>
</evidence>
<dbReference type="Gene3D" id="3.60.120.10">
    <property type="entry name" value="Anthranilate synthase"/>
    <property type="match status" value="1"/>
</dbReference>
<dbReference type="GO" id="GO:0008909">
    <property type="term" value="F:isochorismate synthase activity"/>
    <property type="evidence" value="ECO:0007669"/>
    <property type="project" value="UniProtKB-EC"/>
</dbReference>
<dbReference type="InterPro" id="IPR004561">
    <property type="entry name" value="IsoChor_synthase"/>
</dbReference>
<dbReference type="GO" id="GO:0009697">
    <property type="term" value="P:salicylic acid biosynthetic process"/>
    <property type="evidence" value="ECO:0007669"/>
    <property type="project" value="TreeGrafter"/>
</dbReference>
<name>F8SRH4_9BACL</name>
<evidence type="ECO:0000256" key="3">
    <source>
        <dbReference type="ARBA" id="ARBA00012824"/>
    </source>
</evidence>
<evidence type="ECO:0000256" key="5">
    <source>
        <dbReference type="ARBA" id="ARBA00041564"/>
    </source>
</evidence>
<dbReference type="PANTHER" id="PTHR42839:SF2">
    <property type="entry name" value="ISOCHORISMATE SYNTHASE ENTC"/>
    <property type="match status" value="1"/>
</dbReference>
<dbReference type="PANTHER" id="PTHR42839">
    <property type="entry name" value="ISOCHORISMATE SYNTHASE ENTC"/>
    <property type="match status" value="1"/>
</dbReference>
<dbReference type="InterPro" id="IPR015890">
    <property type="entry name" value="Chorismate_C"/>
</dbReference>
<evidence type="ECO:0000256" key="2">
    <source>
        <dbReference type="ARBA" id="ARBA00005297"/>
    </source>
</evidence>
<accession>F8SRH4</accession>
<feature type="domain" description="Chorismate-utilising enzyme C-terminal" evidence="7">
    <location>
        <begin position="130"/>
        <end position="400"/>
    </location>
</feature>
<keyword evidence="4" id="KW-0413">Isomerase</keyword>
<evidence type="ECO:0000259" key="7">
    <source>
        <dbReference type="Pfam" id="PF00425"/>
    </source>
</evidence>
<dbReference type="EMBL" id="HQ668144">
    <property type="protein sequence ID" value="AEI70242.1"/>
    <property type="molecule type" value="Genomic_DNA"/>
</dbReference>
<evidence type="ECO:0000313" key="8">
    <source>
        <dbReference type="EMBL" id="AEI70242.1"/>
    </source>
</evidence>
<dbReference type="EC" id="5.4.4.2" evidence="3"/>
<dbReference type="NCBIfam" id="NF005380">
    <property type="entry name" value="PRK06923.1"/>
    <property type="match status" value="1"/>
</dbReference>
<dbReference type="NCBIfam" id="TIGR00543">
    <property type="entry name" value="isochor_syn"/>
    <property type="match status" value="1"/>
</dbReference>
<evidence type="ECO:0000256" key="4">
    <source>
        <dbReference type="ARBA" id="ARBA00023235"/>
    </source>
</evidence>
<dbReference type="SMR" id="F8SRH4"/>
<proteinExistence type="inferred from homology"/>
<protein>
    <recommendedName>
        <fullName evidence="3">isochorismate synthase</fullName>
        <ecNumber evidence="3">5.4.4.2</ecNumber>
    </recommendedName>
    <alternativeName>
        <fullName evidence="5">Isochorismate mutase</fullName>
    </alternativeName>
</protein>
<organism evidence="8">
    <name type="scientific">Paenibacillus elgii B69</name>
    <dbReference type="NCBI Taxonomy" id="1007103"/>
    <lineage>
        <taxon>Bacteria</taxon>
        <taxon>Bacillati</taxon>
        <taxon>Bacillota</taxon>
        <taxon>Bacilli</taxon>
        <taxon>Bacillales</taxon>
        <taxon>Paenibacillaceae</taxon>
        <taxon>Paenibacillus</taxon>
    </lineage>
</organism>